<dbReference type="EMBL" id="LR796590">
    <property type="protein sequence ID" value="CAB4152630.1"/>
    <property type="molecule type" value="Genomic_DNA"/>
</dbReference>
<accession>A0A6J5N600</accession>
<sequence length="724" mass="78490">MARLRQLQTNFASGELDPLMHFRVDTGAFKNGARRLRNAILYNSGGAGRRPGTFYASTLVGNTRLIPFEFASDERYLFGFSNGRLDVFDINGILLSSVTSGCNWTTATLYKFTYDQSADTMIVACEDWAPQVILRTGATTFTVTNFQFATNVNANRVYQPYYKFANDNITISCSAITGSVTVTASAASFVAAHVGTYIRWKDVDILITAFTSATVVTGTILGTLEATYDNNPFRTLHNSSTVEVTQVLHGFTTGATITISGANKTGGIIENHLNGARTITVINDNVYTFVAGGVATESVDGGGPNVKYSGANVTTRDWYEQAFSNVNGFPGAVCFHEGRLWFGGTGGIPDGLWASVLFQFFNFDADDGSAIDSIQVTIGAGEISNVRHIVSNDNLQIFTASAEFAILAPRGQGLSPSNVTISKQTPYGCALVRPLPFDGATLFLQASLTAIREYLFTDTTQRYASTNLNVLAGHLLSNPYDMAVLYSGTERNEQYAFIMNDDGSVATFYSARSEQLAGWTTWDQGGAGSPAFKDVAVLGEDMFFVSLRDGVYYLEKMGLRSHSIDSATTYTSGVAQNVWVLPVRYRNKTVSVLSDNYYLGDFPVDASGNIDVVENVLNITVGYNYTFTIKTLPVDIDLQTGSTIGLAKRIARVFVGLDSAASLSISGNRLLLRQVSDAVETAPDAVTGVYEFRLLGYQKDAFVELTQDEPLPAVVLGMSMEIQF</sequence>
<name>A0A6J5N600_9CAUD</name>
<proteinExistence type="predicted"/>
<dbReference type="Gene3D" id="2.40.30.20">
    <property type="match status" value="1"/>
</dbReference>
<organism evidence="1">
    <name type="scientific">uncultured Caudovirales phage</name>
    <dbReference type="NCBI Taxonomy" id="2100421"/>
    <lineage>
        <taxon>Viruses</taxon>
        <taxon>Duplodnaviria</taxon>
        <taxon>Heunggongvirae</taxon>
        <taxon>Uroviricota</taxon>
        <taxon>Caudoviricetes</taxon>
        <taxon>Peduoviridae</taxon>
        <taxon>Maltschvirus</taxon>
        <taxon>Maltschvirus maltsch</taxon>
    </lineage>
</organism>
<gene>
    <name evidence="1" type="ORF">UFOVP616_23</name>
</gene>
<dbReference type="InterPro" id="IPR023366">
    <property type="entry name" value="ATP_synth_asu-like_sf"/>
</dbReference>
<protein>
    <submittedName>
        <fullName evidence="1">Uncharacterized protein</fullName>
    </submittedName>
</protein>
<evidence type="ECO:0000313" key="1">
    <source>
        <dbReference type="EMBL" id="CAB4152630.1"/>
    </source>
</evidence>
<reference evidence="1" key="1">
    <citation type="submission" date="2020-04" db="EMBL/GenBank/DDBJ databases">
        <authorList>
            <person name="Chiriac C."/>
            <person name="Salcher M."/>
            <person name="Ghai R."/>
            <person name="Kavagutti S V."/>
        </authorList>
    </citation>
    <scope>NUCLEOTIDE SEQUENCE</scope>
</reference>